<name>A0A2A2K1U7_9BILA</name>
<evidence type="ECO:0000313" key="2">
    <source>
        <dbReference type="EMBL" id="PAV67842.1"/>
    </source>
</evidence>
<evidence type="ECO:0000313" key="3">
    <source>
        <dbReference type="Proteomes" id="UP000218231"/>
    </source>
</evidence>
<comment type="caution">
    <text evidence="2">The sequence shown here is derived from an EMBL/GenBank/DDBJ whole genome shotgun (WGS) entry which is preliminary data.</text>
</comment>
<keyword evidence="3" id="KW-1185">Reference proteome</keyword>
<dbReference type="AlphaFoldDB" id="A0A2A2K1U7"/>
<protein>
    <recommendedName>
        <fullName evidence="4">Abi family protein</fullName>
    </recommendedName>
</protein>
<reference evidence="2 3" key="1">
    <citation type="journal article" date="2017" name="Curr. Biol.">
        <title>Genome architecture and evolution of a unichromosomal asexual nematode.</title>
        <authorList>
            <person name="Fradin H."/>
            <person name="Zegar C."/>
            <person name="Gutwein M."/>
            <person name="Lucas J."/>
            <person name="Kovtun M."/>
            <person name="Corcoran D."/>
            <person name="Baugh L.R."/>
            <person name="Kiontke K."/>
            <person name="Gunsalus K."/>
            <person name="Fitch D.H."/>
            <person name="Piano F."/>
        </authorList>
    </citation>
    <scope>NUCLEOTIDE SEQUENCE [LARGE SCALE GENOMIC DNA]</scope>
    <source>
        <strain evidence="2">PF1309</strain>
    </source>
</reference>
<dbReference type="Pfam" id="PF07751">
    <property type="entry name" value="Abi_2"/>
    <property type="match status" value="1"/>
</dbReference>
<evidence type="ECO:0008006" key="4">
    <source>
        <dbReference type="Google" id="ProtNLM"/>
    </source>
</evidence>
<evidence type="ECO:0000256" key="1">
    <source>
        <dbReference type="SAM" id="MobiDB-lite"/>
    </source>
</evidence>
<sequence>MAWVTGRHTSFRGVQKGGPSRFRMTLPPYTKPHATAAQRVAHLRSRGLIVARPNVAARKIDLVGYERLRIYFLSRRQLGVPNRPFQPGTTYQQILRLYECDGMLREACFAAVGQFELLLRNAMSETLSDRHGSHPYFEPTAFKDATANLEALQSFTAAYTQTKDQRALHYRQTYGTPILPPIWTMKEFLTFGRAVRIFKNLEGSLRTSISAQFGVPSDQLFTSWLECLVDVRNICAHHDRLFNRSFPKQPQGLRRAGVPTAPRNKLKAILECLDYLLAQRGAPVGIVVEVGRIIARFPEVQPGEVERDVVILVVLGAALLLAGLAVGEERHLIGDDLDAEALDILLVGPAGVVDAARDHHLLALFDILSDRLGDTVEAGDPVPLGVLDPATALLDDLALAVALRARGRETEAGDLGAALGGAGLGSVADVAGEDDEVLHDEVPSVLPEGSSPRLNTVKDGQDGGSTGAAQDAKGNPGRRSGAGSREAATRSERQAGWGRWTAGLGRS</sequence>
<proteinExistence type="predicted"/>
<accession>A0A2A2K1U7</accession>
<organism evidence="2 3">
    <name type="scientific">Diploscapter pachys</name>
    <dbReference type="NCBI Taxonomy" id="2018661"/>
    <lineage>
        <taxon>Eukaryota</taxon>
        <taxon>Metazoa</taxon>
        <taxon>Ecdysozoa</taxon>
        <taxon>Nematoda</taxon>
        <taxon>Chromadorea</taxon>
        <taxon>Rhabditida</taxon>
        <taxon>Rhabditina</taxon>
        <taxon>Rhabditomorpha</taxon>
        <taxon>Rhabditoidea</taxon>
        <taxon>Rhabditidae</taxon>
        <taxon>Diploscapter</taxon>
    </lineage>
</organism>
<gene>
    <name evidence="2" type="ORF">WR25_02712</name>
</gene>
<dbReference type="EMBL" id="LIAE01009882">
    <property type="protein sequence ID" value="PAV67842.1"/>
    <property type="molecule type" value="Genomic_DNA"/>
</dbReference>
<dbReference type="InterPro" id="IPR011664">
    <property type="entry name" value="Abi_system_AbiD/AbiF-like"/>
</dbReference>
<dbReference type="Proteomes" id="UP000218231">
    <property type="component" value="Unassembled WGS sequence"/>
</dbReference>
<feature type="region of interest" description="Disordered" evidence="1">
    <location>
        <begin position="443"/>
        <end position="507"/>
    </location>
</feature>